<keyword evidence="4" id="KW-0378">Hydrolase</keyword>
<protein>
    <submittedName>
        <fullName evidence="4">HNH endonuclease</fullName>
    </submittedName>
</protein>
<dbReference type="Pfam" id="PF13391">
    <property type="entry name" value="HNH_2"/>
    <property type="match status" value="1"/>
</dbReference>
<feature type="region of interest" description="Disordered" evidence="1">
    <location>
        <begin position="1"/>
        <end position="29"/>
    </location>
</feature>
<evidence type="ECO:0000313" key="4">
    <source>
        <dbReference type="EMBL" id="MBF9222482.1"/>
    </source>
</evidence>
<accession>A0ABS0I7E7</accession>
<evidence type="ECO:0000259" key="2">
    <source>
        <dbReference type="Pfam" id="PF13391"/>
    </source>
</evidence>
<keyword evidence="4" id="KW-0255">Endonuclease</keyword>
<sequence length="412" mass="46506">MSPSKSLKAAADKTTELPAKKAPQRKKPRAEVKQLLYLRAGGRCQFCNDDLSESADFGHYSLNRGEMAHIVGQSLDEASPRSSYPLAKELRDEVDNFMLLCATHHHKIDHPAAQQDFPVELLRQIKRKQEEHIRYVTGLPHSNHTCIVRLVGRIRGNTVQLTRAECNSATLHHTPPRFADFALDIHRQGTEIDLTRLGEPEDGPELYYQGVCKQINDQLATVRQGVEGGHIDHLSVFGFARIPVLTYLGFSLGNKVSATLFQRRRVDEKHWHWLPESTVQQFDWKVLQDGPDPARVAVILNVSGSIHRQELPAHIDETYHVFLIQPVSADPNPDVILSVVSLDEFRQCYRRWLAYLETKHKFAAAIHMFPAVPSAVAIACGLDLMPHSQPALVVYDRMPHQFTAALIINSKE</sequence>
<evidence type="ECO:0000256" key="1">
    <source>
        <dbReference type="SAM" id="MobiDB-lite"/>
    </source>
</evidence>
<dbReference type="Proteomes" id="UP000618931">
    <property type="component" value="Unassembled WGS sequence"/>
</dbReference>
<dbReference type="GO" id="GO:0004519">
    <property type="term" value="F:endonuclease activity"/>
    <property type="evidence" value="ECO:0007669"/>
    <property type="project" value="UniProtKB-KW"/>
</dbReference>
<dbReference type="EMBL" id="JADQDM010000007">
    <property type="protein sequence ID" value="MBF9222482.1"/>
    <property type="molecule type" value="Genomic_DNA"/>
</dbReference>
<dbReference type="NCBIfam" id="NF033611">
    <property type="entry name" value="SAVED"/>
    <property type="match status" value="1"/>
</dbReference>
<dbReference type="RefSeq" id="WP_196293923.1">
    <property type="nucleotide sequence ID" value="NZ_JADQDM010000007.1"/>
</dbReference>
<dbReference type="InterPro" id="IPR040836">
    <property type="entry name" value="SAVED"/>
</dbReference>
<dbReference type="Pfam" id="PF18145">
    <property type="entry name" value="SAVED"/>
    <property type="match status" value="1"/>
</dbReference>
<comment type="caution">
    <text evidence="4">The sequence shown here is derived from an EMBL/GenBank/DDBJ whole genome shotgun (WGS) entry which is preliminary data.</text>
</comment>
<gene>
    <name evidence="4" type="ORF">I2H31_15370</name>
</gene>
<feature type="compositionally biased region" description="Basic and acidic residues" evidence="1">
    <location>
        <begin position="10"/>
        <end position="19"/>
    </location>
</feature>
<keyword evidence="5" id="KW-1185">Reference proteome</keyword>
<feature type="domain" description="SMODS-associated and fused to various effectors" evidence="3">
    <location>
        <begin position="217"/>
        <end position="404"/>
    </location>
</feature>
<name>A0ABS0I7E7_9BACT</name>
<evidence type="ECO:0000313" key="5">
    <source>
        <dbReference type="Proteomes" id="UP000618931"/>
    </source>
</evidence>
<evidence type="ECO:0000259" key="3">
    <source>
        <dbReference type="Pfam" id="PF18145"/>
    </source>
</evidence>
<organism evidence="4 5">
    <name type="scientific">Hymenobacter ruricola</name>
    <dbReference type="NCBI Taxonomy" id="2791023"/>
    <lineage>
        <taxon>Bacteria</taxon>
        <taxon>Pseudomonadati</taxon>
        <taxon>Bacteroidota</taxon>
        <taxon>Cytophagia</taxon>
        <taxon>Cytophagales</taxon>
        <taxon>Hymenobacteraceae</taxon>
        <taxon>Hymenobacter</taxon>
    </lineage>
</organism>
<feature type="domain" description="HNH nuclease" evidence="2">
    <location>
        <begin position="44"/>
        <end position="109"/>
    </location>
</feature>
<dbReference type="InterPro" id="IPR003615">
    <property type="entry name" value="HNH_nuc"/>
</dbReference>
<keyword evidence="4" id="KW-0540">Nuclease</keyword>
<proteinExistence type="predicted"/>
<reference evidence="4 5" key="1">
    <citation type="submission" date="2020-11" db="EMBL/GenBank/DDBJ databases">
        <authorList>
            <person name="Kim M.K."/>
        </authorList>
    </citation>
    <scope>NUCLEOTIDE SEQUENCE [LARGE SCALE GENOMIC DNA]</scope>
    <source>
        <strain evidence="4 5">BT662</strain>
    </source>
</reference>